<proteinExistence type="predicted"/>
<accession>A0A177ASH3</accession>
<keyword evidence="2" id="KW-0507">mRNA processing</keyword>
<dbReference type="Pfam" id="PF07521">
    <property type="entry name" value="RMMBL"/>
    <property type="match status" value="1"/>
</dbReference>
<dbReference type="GO" id="GO:0004521">
    <property type="term" value="F:RNA endonuclease activity"/>
    <property type="evidence" value="ECO:0007669"/>
    <property type="project" value="TreeGrafter"/>
</dbReference>
<dbReference type="InterPro" id="IPR021718">
    <property type="entry name" value="CPSF73-100_C"/>
</dbReference>
<dbReference type="Pfam" id="PF10996">
    <property type="entry name" value="Beta-Casp"/>
    <property type="match status" value="1"/>
</dbReference>
<keyword evidence="5" id="KW-0539">Nucleus</keyword>
<dbReference type="GO" id="GO:0004534">
    <property type="term" value="F:5'-3' RNA exonuclease activity"/>
    <property type="evidence" value="ECO:0007669"/>
    <property type="project" value="TreeGrafter"/>
</dbReference>
<reference evidence="8 9" key="1">
    <citation type="submission" date="2016-04" db="EMBL/GenBank/DDBJ databases">
        <title>The genome of Intoshia linei affirms orthonectids as highly simplified spiralians.</title>
        <authorList>
            <person name="Mikhailov K.V."/>
            <person name="Slusarev G.S."/>
            <person name="Nikitin M.A."/>
            <person name="Logacheva M.D."/>
            <person name="Penin A."/>
            <person name="Aleoshin V."/>
            <person name="Panchin Y.V."/>
        </authorList>
    </citation>
    <scope>NUCLEOTIDE SEQUENCE [LARGE SCALE GENOMIC DNA]</scope>
    <source>
        <strain evidence="8">Intl2013</strain>
        <tissue evidence="8">Whole animal</tissue>
    </source>
</reference>
<name>A0A177ASH3_9BILA</name>
<sequence>FHLDHCGALPWFLQKTDFKGKCFMTHATKAIYRWLLADYVKVSKVAPEDRLYTEDDLIKSMEKIQTVNFHQEMFVDGVKFTCYHAGHVLGAAMFLIEIADVKILYTGDFSCEEDRHLMAAEVPNVRPNILITESTYGSQIHEAKDVRENRFRNLVKTIVTRGGRCLIPAFALGRAQELLLILDEFWQETPELQSVPIYYASSLAKKCMAVYKTYTSSMNDNIRKQIAINNPFNFKFVSNMKNLANFQDLGPCVVLASPGMLQSGLSRELFENWCTDNRNGVIVAGYCVKGTLAKEILQEPDVITAMNGTTLPLKCSVDYISFSAHTDSLQTSSFVRKLKPTHIILVHGEQNEMARLKASLLAEYENDHIYKCRVHNPMNTQAVVLEFTGDKILKVVGSLADTDIKQDKELSAILVKRNFKYHLMNKEDLHNFTNMNVGSINQKIKLEYTDTFESLKWHLSLLNCNMKVDDPHIYMFDETITITQFEKYILIKWIGCQTTDMLVDIIQSVLLRSYSSSDDENYTDTPQEKLTRKNFFDYAIDMFGDMFGIECIKPNHEDLIIHLNVDDISAEINIEKMNVECTDLILKKVLQSDIDNLKRAVTPIKI</sequence>
<dbReference type="PANTHER" id="PTHR11203:SF11">
    <property type="entry name" value="CLEAVAGE AND POLYADENYLATION SPECIFICITY FACTOR SUBUNIT 3"/>
    <property type="match status" value="1"/>
</dbReference>
<evidence type="ECO:0000256" key="5">
    <source>
        <dbReference type="ARBA" id="ARBA00023242"/>
    </source>
</evidence>
<dbReference type="FunFam" id="3.40.50.10890:FF:000001">
    <property type="entry name" value="Cleavage and polyadenylation specificity factor subunit 3"/>
    <property type="match status" value="1"/>
</dbReference>
<dbReference type="Proteomes" id="UP000078046">
    <property type="component" value="Unassembled WGS sequence"/>
</dbReference>
<dbReference type="InterPro" id="IPR050698">
    <property type="entry name" value="MBL"/>
</dbReference>
<feature type="domain" description="Pre-mRNA 3'-end-processing endonuclease polyadenylation factor C-term" evidence="7">
    <location>
        <begin position="406"/>
        <end position="604"/>
    </location>
</feature>
<evidence type="ECO:0000259" key="6">
    <source>
        <dbReference type="SMART" id="SM01027"/>
    </source>
</evidence>
<evidence type="ECO:0000259" key="7">
    <source>
        <dbReference type="SMART" id="SM01098"/>
    </source>
</evidence>
<dbReference type="GO" id="GO:0003723">
    <property type="term" value="F:RNA binding"/>
    <property type="evidence" value="ECO:0007669"/>
    <property type="project" value="TreeGrafter"/>
</dbReference>
<dbReference type="SUPFAM" id="SSF56281">
    <property type="entry name" value="Metallo-hydrolase/oxidoreductase"/>
    <property type="match status" value="1"/>
</dbReference>
<dbReference type="AlphaFoldDB" id="A0A177ASH3"/>
<dbReference type="InterPro" id="IPR022712">
    <property type="entry name" value="Beta_Casp"/>
</dbReference>
<evidence type="ECO:0000256" key="4">
    <source>
        <dbReference type="ARBA" id="ARBA00022801"/>
    </source>
</evidence>
<evidence type="ECO:0008006" key="10">
    <source>
        <dbReference type="Google" id="ProtNLM"/>
    </source>
</evidence>
<dbReference type="GO" id="GO:0006398">
    <property type="term" value="P:mRNA 3'-end processing by stem-loop binding and cleavage"/>
    <property type="evidence" value="ECO:0007669"/>
    <property type="project" value="TreeGrafter"/>
</dbReference>
<evidence type="ECO:0000256" key="3">
    <source>
        <dbReference type="ARBA" id="ARBA00022722"/>
    </source>
</evidence>
<evidence type="ECO:0000256" key="1">
    <source>
        <dbReference type="ARBA" id="ARBA00004123"/>
    </source>
</evidence>
<dbReference type="SMART" id="SM01098">
    <property type="entry name" value="CPSF73-100_C"/>
    <property type="match status" value="1"/>
</dbReference>
<keyword evidence="3" id="KW-0540">Nuclease</keyword>
<feature type="non-terminal residue" evidence="8">
    <location>
        <position position="1"/>
    </location>
</feature>
<dbReference type="InterPro" id="IPR001279">
    <property type="entry name" value="Metallo-B-lactamas"/>
</dbReference>
<gene>
    <name evidence="8" type="ORF">A3Q56_07809</name>
</gene>
<evidence type="ECO:0000313" key="8">
    <source>
        <dbReference type="EMBL" id="OAF64482.1"/>
    </source>
</evidence>
<keyword evidence="4" id="KW-0378">Hydrolase</keyword>
<organism evidence="8 9">
    <name type="scientific">Intoshia linei</name>
    <dbReference type="NCBI Taxonomy" id="1819745"/>
    <lineage>
        <taxon>Eukaryota</taxon>
        <taxon>Metazoa</taxon>
        <taxon>Spiralia</taxon>
        <taxon>Lophotrochozoa</taxon>
        <taxon>Mesozoa</taxon>
        <taxon>Orthonectida</taxon>
        <taxon>Rhopaluridae</taxon>
        <taxon>Intoshia</taxon>
    </lineage>
</organism>
<evidence type="ECO:0000313" key="9">
    <source>
        <dbReference type="Proteomes" id="UP000078046"/>
    </source>
</evidence>
<keyword evidence="9" id="KW-1185">Reference proteome</keyword>
<dbReference type="GO" id="GO:0005847">
    <property type="term" value="C:mRNA cleavage and polyadenylation specificity factor complex"/>
    <property type="evidence" value="ECO:0007669"/>
    <property type="project" value="TreeGrafter"/>
</dbReference>
<comment type="subcellular location">
    <subcellularLocation>
        <location evidence="1">Nucleus</location>
    </subcellularLocation>
</comment>
<protein>
    <recommendedName>
        <fullName evidence="10">Cleavage and polyadenylation specificity factor subunit 3</fullName>
    </recommendedName>
</protein>
<dbReference type="Gene3D" id="3.40.50.10890">
    <property type="match status" value="1"/>
</dbReference>
<dbReference type="PANTHER" id="PTHR11203">
    <property type="entry name" value="CLEAVAGE AND POLYADENYLATION SPECIFICITY FACTOR FAMILY MEMBER"/>
    <property type="match status" value="1"/>
</dbReference>
<dbReference type="Gene3D" id="3.60.15.10">
    <property type="entry name" value="Ribonuclease Z/Hydroxyacylglutathione hydrolase-like"/>
    <property type="match status" value="1"/>
</dbReference>
<feature type="domain" description="Beta-Casp" evidence="6">
    <location>
        <begin position="175"/>
        <end position="296"/>
    </location>
</feature>
<dbReference type="Pfam" id="PF16661">
    <property type="entry name" value="Lactamase_B_6"/>
    <property type="match status" value="1"/>
</dbReference>
<dbReference type="SMART" id="SM01027">
    <property type="entry name" value="Beta-Casp"/>
    <property type="match status" value="1"/>
</dbReference>
<dbReference type="InterPro" id="IPR036866">
    <property type="entry name" value="RibonucZ/Hydroxyglut_hydro"/>
</dbReference>
<dbReference type="OrthoDB" id="10249535at2759"/>
<dbReference type="InterPro" id="IPR011108">
    <property type="entry name" value="RMMBL"/>
</dbReference>
<dbReference type="Pfam" id="PF11718">
    <property type="entry name" value="CPSF73-100_C"/>
    <property type="match status" value="1"/>
</dbReference>
<dbReference type="EMBL" id="LWCA01001803">
    <property type="protein sequence ID" value="OAF64482.1"/>
    <property type="molecule type" value="Genomic_DNA"/>
</dbReference>
<comment type="caution">
    <text evidence="8">The sequence shown here is derived from an EMBL/GenBank/DDBJ whole genome shotgun (WGS) entry which is preliminary data.</text>
</comment>
<evidence type="ECO:0000256" key="2">
    <source>
        <dbReference type="ARBA" id="ARBA00022664"/>
    </source>
</evidence>